<dbReference type="STRING" id="511995.CFPG_405"/>
<feature type="transmembrane region" description="Helical" evidence="1">
    <location>
        <begin position="125"/>
        <end position="141"/>
    </location>
</feature>
<keyword evidence="2" id="KW-0378">Hydrolase</keyword>
<dbReference type="eggNOG" id="COG2738">
    <property type="taxonomic scope" value="Bacteria"/>
</dbReference>
<dbReference type="AlphaFoldDB" id="B6YR46"/>
<dbReference type="InterPro" id="IPR007395">
    <property type="entry name" value="Zn_peptidase_2"/>
</dbReference>
<gene>
    <name evidence="2" type="ordered locus">CFPG_405</name>
</gene>
<dbReference type="PANTHER" id="PTHR36434:SF1">
    <property type="entry name" value="MEMBRANE PROTEASE YUGP-RELATED"/>
    <property type="match status" value="1"/>
</dbReference>
<keyword evidence="3" id="KW-1185">Reference proteome</keyword>
<dbReference type="EMBL" id="AP010656">
    <property type="protein sequence ID" value="BAG83668.1"/>
    <property type="molecule type" value="Genomic_DNA"/>
</dbReference>
<evidence type="ECO:0000256" key="1">
    <source>
        <dbReference type="SAM" id="Phobius"/>
    </source>
</evidence>
<dbReference type="OrthoDB" id="9784298at2"/>
<evidence type="ECO:0000313" key="3">
    <source>
        <dbReference type="Proteomes" id="UP000000723"/>
    </source>
</evidence>
<dbReference type="Pfam" id="PF04298">
    <property type="entry name" value="Zn_peptidase_2"/>
    <property type="match status" value="1"/>
</dbReference>
<dbReference type="PANTHER" id="PTHR36434">
    <property type="entry name" value="MEMBRANE PROTEASE YUGP-RELATED"/>
    <property type="match status" value="1"/>
</dbReference>
<keyword evidence="1" id="KW-1133">Transmembrane helix</keyword>
<organism evidence="2 3">
    <name type="scientific">Azobacteroides pseudotrichonymphae genomovar. CFP2</name>
    <dbReference type="NCBI Taxonomy" id="511995"/>
    <lineage>
        <taxon>Bacteria</taxon>
        <taxon>Pseudomonadati</taxon>
        <taxon>Bacteroidota</taxon>
        <taxon>Bacteroidia</taxon>
        <taxon>Bacteroidales</taxon>
        <taxon>Candidatus Azobacteroides</taxon>
    </lineage>
</organism>
<keyword evidence="1" id="KW-0472">Membrane</keyword>
<dbReference type="HOGENOM" id="CLU_084406_0_0_10"/>
<accession>B6YR46</accession>
<feature type="transmembrane region" description="Helical" evidence="1">
    <location>
        <begin position="148"/>
        <end position="168"/>
    </location>
</feature>
<dbReference type="GO" id="GO:0006508">
    <property type="term" value="P:proteolysis"/>
    <property type="evidence" value="ECO:0007669"/>
    <property type="project" value="UniProtKB-KW"/>
</dbReference>
<sequence length="228" mass="25087">MYYFILVIIVMVGWLASSNLKKKAERYSQIPLENGMTGKNVAEKMLYDNGIYDVRVVISDGILTDNYNPSDKTISLSKAIYKENNVFAAAVAAHETGHAIQHVTAYAPLSIRSALVPAVSFSSKYVQWIILAGLLLIGNGLKIGTSILLTGIGLFAVITLFSFITLPVEINASVRALAWLNRSGITTLRSHRAAEDALKAAAYTYVVSALSSLTTFFYYVMIYMNRRD</sequence>
<dbReference type="KEGG" id="aps:CFPG_405"/>
<evidence type="ECO:0000313" key="2">
    <source>
        <dbReference type="EMBL" id="BAG83668.1"/>
    </source>
</evidence>
<keyword evidence="2" id="KW-0645">Protease</keyword>
<keyword evidence="1" id="KW-0812">Transmembrane</keyword>
<dbReference type="GO" id="GO:0008233">
    <property type="term" value="F:peptidase activity"/>
    <property type="evidence" value="ECO:0007669"/>
    <property type="project" value="UniProtKB-KW"/>
</dbReference>
<proteinExistence type="predicted"/>
<reference evidence="3" key="1">
    <citation type="journal article" date="2008" name="Science">
        <title>Genome of an endosymbiont coupling N2 fixation to cellulolysis within RT protist cells in termite gut.</title>
        <authorList>
            <person name="Hongoh Y."/>
            <person name="Sharma V.K."/>
            <person name="Prakash T."/>
            <person name="Noda S."/>
            <person name="Toh H."/>
            <person name="Taylor T.D."/>
            <person name="Kudo T."/>
            <person name="Sakaki Y."/>
            <person name="Toyoda A."/>
            <person name="Hattori M."/>
            <person name="Ohkuma M."/>
        </authorList>
    </citation>
    <scope>NUCLEOTIDE SEQUENCE [LARGE SCALE GENOMIC DNA]</scope>
</reference>
<protein>
    <submittedName>
        <fullName evidence="2">Zn-dependent protease</fullName>
    </submittedName>
</protein>
<name>B6YR46_AZOPC</name>
<dbReference type="RefSeq" id="WP_012573429.1">
    <property type="nucleotide sequence ID" value="NC_011565.1"/>
</dbReference>
<dbReference type="Proteomes" id="UP000000723">
    <property type="component" value="Chromosome"/>
</dbReference>
<feature type="transmembrane region" description="Helical" evidence="1">
    <location>
        <begin position="202"/>
        <end position="224"/>
    </location>
</feature>